<evidence type="ECO:0000259" key="5">
    <source>
        <dbReference type="Pfam" id="PF00150"/>
    </source>
</evidence>
<dbReference type="Gene3D" id="3.20.20.80">
    <property type="entry name" value="Glycosidases"/>
    <property type="match status" value="1"/>
</dbReference>
<dbReference type="EMBL" id="RSCD01000011">
    <property type="protein sequence ID" value="RSH90355.1"/>
    <property type="molecule type" value="Genomic_DNA"/>
</dbReference>
<organism evidence="6 7">
    <name type="scientific">Saitozyma podzolica</name>
    <dbReference type="NCBI Taxonomy" id="1890683"/>
    <lineage>
        <taxon>Eukaryota</taxon>
        <taxon>Fungi</taxon>
        <taxon>Dikarya</taxon>
        <taxon>Basidiomycota</taxon>
        <taxon>Agaricomycotina</taxon>
        <taxon>Tremellomycetes</taxon>
        <taxon>Tremellales</taxon>
        <taxon>Trimorphomycetaceae</taxon>
        <taxon>Saitozyma</taxon>
    </lineage>
</organism>
<dbReference type="AlphaFoldDB" id="A0A427YGS3"/>
<dbReference type="PANTHER" id="PTHR31297">
    <property type="entry name" value="GLUCAN ENDO-1,6-BETA-GLUCOSIDASE B"/>
    <property type="match status" value="1"/>
</dbReference>
<sequence length="271" mass="30751">MVDLHGAPGSQNGFDNSGLRGTRQWFANTTNTQRTIQALETLTSEFAQATYNNTVIAIELINEPFPYTTEEADTLRSFYQSAYSAVRETSSLVVALDDGFLGLQTWQGFMEEPDYQNVAMDTHIYSMFDNETLVLGYTQNLEWTCSQLDYLLSSNYYHWTIVGEFTPANTECAMWLNGRGTGARYNNTLSGAYPLAFPGDCSTKTGSTPAQWDADYVDFLGRSFEWQTWVYEQASGWIMWTWKTEQAADWSMQAGITYGWIPQPIWNKTHG</sequence>
<evidence type="ECO:0000256" key="3">
    <source>
        <dbReference type="ARBA" id="ARBA00023295"/>
    </source>
</evidence>
<dbReference type="GO" id="GO:0008422">
    <property type="term" value="F:beta-glucosidase activity"/>
    <property type="evidence" value="ECO:0007669"/>
    <property type="project" value="TreeGrafter"/>
</dbReference>
<dbReference type="PROSITE" id="PS00659">
    <property type="entry name" value="GLYCOSYL_HYDROL_F5"/>
    <property type="match status" value="1"/>
</dbReference>
<proteinExistence type="inferred from homology"/>
<dbReference type="InterPro" id="IPR050386">
    <property type="entry name" value="Glycosyl_hydrolase_5"/>
</dbReference>
<dbReference type="OrthoDB" id="62120at2759"/>
<evidence type="ECO:0000313" key="7">
    <source>
        <dbReference type="Proteomes" id="UP000279259"/>
    </source>
</evidence>
<dbReference type="PANTHER" id="PTHR31297:SF42">
    <property type="entry name" value="GLYCOSIDE HYDROLASE FAMILY 5 DOMAIN-CONTAINING PROTEIN"/>
    <property type="match status" value="1"/>
</dbReference>
<keyword evidence="7" id="KW-1185">Reference proteome</keyword>
<evidence type="ECO:0000256" key="2">
    <source>
        <dbReference type="ARBA" id="ARBA00022801"/>
    </source>
</evidence>
<evidence type="ECO:0000256" key="4">
    <source>
        <dbReference type="RuleBase" id="RU361153"/>
    </source>
</evidence>
<dbReference type="GO" id="GO:0005576">
    <property type="term" value="C:extracellular region"/>
    <property type="evidence" value="ECO:0007669"/>
    <property type="project" value="TreeGrafter"/>
</dbReference>
<name>A0A427YGS3_9TREE</name>
<dbReference type="InterPro" id="IPR001547">
    <property type="entry name" value="Glyco_hydro_5"/>
</dbReference>
<accession>A0A427YGS3</accession>
<evidence type="ECO:0000313" key="6">
    <source>
        <dbReference type="EMBL" id="RSH90355.1"/>
    </source>
</evidence>
<dbReference type="GO" id="GO:0009251">
    <property type="term" value="P:glucan catabolic process"/>
    <property type="evidence" value="ECO:0007669"/>
    <property type="project" value="TreeGrafter"/>
</dbReference>
<reference evidence="6 7" key="1">
    <citation type="submission" date="2018-11" db="EMBL/GenBank/DDBJ databases">
        <title>Genome sequence of Saitozyma podzolica DSM 27192.</title>
        <authorList>
            <person name="Aliyu H."/>
            <person name="Gorte O."/>
            <person name="Ochsenreither K."/>
        </authorList>
    </citation>
    <scope>NUCLEOTIDE SEQUENCE [LARGE SCALE GENOMIC DNA]</scope>
    <source>
        <strain evidence="6 7">DSM 27192</strain>
    </source>
</reference>
<dbReference type="SUPFAM" id="SSF51445">
    <property type="entry name" value="(Trans)glycosidases"/>
    <property type="match status" value="1"/>
</dbReference>
<dbReference type="InterPro" id="IPR018087">
    <property type="entry name" value="Glyco_hydro_5_CS"/>
</dbReference>
<dbReference type="Pfam" id="PF00150">
    <property type="entry name" value="Cellulase"/>
    <property type="match status" value="1"/>
</dbReference>
<keyword evidence="2 4" id="KW-0378">Hydrolase</keyword>
<dbReference type="Proteomes" id="UP000279259">
    <property type="component" value="Unassembled WGS sequence"/>
</dbReference>
<dbReference type="InterPro" id="IPR017853">
    <property type="entry name" value="GH"/>
</dbReference>
<comment type="caution">
    <text evidence="6">The sequence shown here is derived from an EMBL/GenBank/DDBJ whole genome shotgun (WGS) entry which is preliminary data.</text>
</comment>
<keyword evidence="3 4" id="KW-0326">Glycosidase</keyword>
<feature type="domain" description="Glycoside hydrolase family 5" evidence="5">
    <location>
        <begin position="2"/>
        <end position="165"/>
    </location>
</feature>
<gene>
    <name evidence="6" type="ORF">EHS25_001689</name>
</gene>
<dbReference type="GO" id="GO:0009986">
    <property type="term" value="C:cell surface"/>
    <property type="evidence" value="ECO:0007669"/>
    <property type="project" value="TreeGrafter"/>
</dbReference>
<dbReference type="STRING" id="1890683.A0A427YGS3"/>
<evidence type="ECO:0000256" key="1">
    <source>
        <dbReference type="ARBA" id="ARBA00005641"/>
    </source>
</evidence>
<protein>
    <recommendedName>
        <fullName evidence="5">Glycoside hydrolase family 5 domain-containing protein</fullName>
    </recommendedName>
</protein>
<comment type="similarity">
    <text evidence="1 4">Belongs to the glycosyl hydrolase 5 (cellulase A) family.</text>
</comment>